<comment type="caution">
    <text evidence="1">The sequence shown here is derived from an EMBL/GenBank/DDBJ whole genome shotgun (WGS) entry which is preliminary data.</text>
</comment>
<dbReference type="AlphaFoldDB" id="A0A545SSX5"/>
<organism evidence="1 2">
    <name type="scientific">Exilibacterium tricleocarpae</name>
    <dbReference type="NCBI Taxonomy" id="2591008"/>
    <lineage>
        <taxon>Bacteria</taxon>
        <taxon>Pseudomonadati</taxon>
        <taxon>Pseudomonadota</taxon>
        <taxon>Gammaproteobacteria</taxon>
        <taxon>Cellvibrionales</taxon>
        <taxon>Cellvibrionaceae</taxon>
        <taxon>Exilibacterium</taxon>
    </lineage>
</organism>
<evidence type="ECO:0000313" key="2">
    <source>
        <dbReference type="Proteomes" id="UP000319732"/>
    </source>
</evidence>
<keyword evidence="2" id="KW-1185">Reference proteome</keyword>
<gene>
    <name evidence="1" type="ORF">FKG94_24345</name>
</gene>
<proteinExistence type="predicted"/>
<sequence length="70" mass="7349">MIAEIKRQPKQAAVESDPGGLQIAVGEIGKPPSPWLQVARLKIGQNIKIAAMAILAASVTQAQGPGSRKY</sequence>
<dbReference type="Proteomes" id="UP000319732">
    <property type="component" value="Unassembled WGS sequence"/>
</dbReference>
<protein>
    <submittedName>
        <fullName evidence="1">Uncharacterized protein</fullName>
    </submittedName>
</protein>
<dbReference type="EMBL" id="VHSG01000031">
    <property type="protein sequence ID" value="TQV68059.1"/>
    <property type="molecule type" value="Genomic_DNA"/>
</dbReference>
<evidence type="ECO:0000313" key="1">
    <source>
        <dbReference type="EMBL" id="TQV68059.1"/>
    </source>
</evidence>
<reference evidence="1 2" key="1">
    <citation type="submission" date="2019-06" db="EMBL/GenBank/DDBJ databases">
        <title>Whole genome sequence for Cellvibrionaceae sp. R142.</title>
        <authorList>
            <person name="Wang G."/>
        </authorList>
    </citation>
    <scope>NUCLEOTIDE SEQUENCE [LARGE SCALE GENOMIC DNA]</scope>
    <source>
        <strain evidence="1 2">R142</strain>
    </source>
</reference>
<accession>A0A545SSX5</accession>
<name>A0A545SSX5_9GAMM</name>